<keyword evidence="3" id="KW-1185">Reference proteome</keyword>
<dbReference type="OrthoDB" id="925703at2759"/>
<dbReference type="Gramene" id="OE9A050516T1">
    <property type="protein sequence ID" value="OE9A050516C1"/>
    <property type="gene ID" value="OE9A050516"/>
</dbReference>
<sequence>MDSEKLGCSENELIQVNMIFKGKCYVVVEENLGSLRLGKVPSSGHVRAKEYQNECRSPRDQLRSEINQFLAKRRSHDEKAVSRRQRREKESQERLRKREPEHLVKILNCSPTLARPLQGLWKPT</sequence>
<accession>A0A8S0PKM9</accession>
<dbReference type="EMBL" id="CACTIH010000094">
    <property type="protein sequence ID" value="CAA2953592.1"/>
    <property type="molecule type" value="Genomic_DNA"/>
</dbReference>
<dbReference type="AlphaFoldDB" id="A0A8S0PKM9"/>
<dbReference type="Proteomes" id="UP000594638">
    <property type="component" value="Unassembled WGS sequence"/>
</dbReference>
<gene>
    <name evidence="2" type="ORF">OLEA9_A050516</name>
</gene>
<organism evidence="2 3">
    <name type="scientific">Olea europaea subsp. europaea</name>
    <dbReference type="NCBI Taxonomy" id="158383"/>
    <lineage>
        <taxon>Eukaryota</taxon>
        <taxon>Viridiplantae</taxon>
        <taxon>Streptophyta</taxon>
        <taxon>Embryophyta</taxon>
        <taxon>Tracheophyta</taxon>
        <taxon>Spermatophyta</taxon>
        <taxon>Magnoliopsida</taxon>
        <taxon>eudicotyledons</taxon>
        <taxon>Gunneridae</taxon>
        <taxon>Pentapetalae</taxon>
        <taxon>asterids</taxon>
        <taxon>lamiids</taxon>
        <taxon>Lamiales</taxon>
        <taxon>Oleaceae</taxon>
        <taxon>Oleeae</taxon>
        <taxon>Olea</taxon>
    </lineage>
</organism>
<feature type="compositionally biased region" description="Basic and acidic residues" evidence="1">
    <location>
        <begin position="75"/>
        <end position="101"/>
    </location>
</feature>
<protein>
    <submittedName>
        <fullName evidence="2">Uncharacterized protein</fullName>
    </submittedName>
</protein>
<name>A0A8S0PKM9_OLEEU</name>
<evidence type="ECO:0000313" key="2">
    <source>
        <dbReference type="EMBL" id="CAA2953592.1"/>
    </source>
</evidence>
<comment type="caution">
    <text evidence="2">The sequence shown here is derived from an EMBL/GenBank/DDBJ whole genome shotgun (WGS) entry which is preliminary data.</text>
</comment>
<evidence type="ECO:0000313" key="3">
    <source>
        <dbReference type="Proteomes" id="UP000594638"/>
    </source>
</evidence>
<reference evidence="2 3" key="1">
    <citation type="submission" date="2019-12" db="EMBL/GenBank/DDBJ databases">
        <authorList>
            <person name="Alioto T."/>
            <person name="Alioto T."/>
            <person name="Gomez Garrido J."/>
        </authorList>
    </citation>
    <scope>NUCLEOTIDE SEQUENCE [LARGE SCALE GENOMIC DNA]</scope>
</reference>
<proteinExistence type="predicted"/>
<evidence type="ECO:0000256" key="1">
    <source>
        <dbReference type="SAM" id="MobiDB-lite"/>
    </source>
</evidence>
<feature type="region of interest" description="Disordered" evidence="1">
    <location>
        <begin position="72"/>
        <end position="101"/>
    </location>
</feature>